<evidence type="ECO:0000313" key="3">
    <source>
        <dbReference type="EMBL" id="KAK3378366.1"/>
    </source>
</evidence>
<dbReference type="InterPro" id="IPR052176">
    <property type="entry name" value="Glycosyl_Hydrlase_43_Enz"/>
</dbReference>
<dbReference type="PANTHER" id="PTHR43772:SF2">
    <property type="entry name" value="PUTATIVE (AFU_ORTHOLOGUE AFUA_2G04480)-RELATED"/>
    <property type="match status" value="1"/>
</dbReference>
<keyword evidence="2" id="KW-0732">Signal</keyword>
<dbReference type="Gene3D" id="2.115.10.20">
    <property type="entry name" value="Glycosyl hydrolase domain, family 43"/>
    <property type="match status" value="2"/>
</dbReference>
<keyword evidence="1" id="KW-0119">Carbohydrate metabolism</keyword>
<reference evidence="3" key="1">
    <citation type="journal article" date="2023" name="Mol. Phylogenet. Evol.">
        <title>Genome-scale phylogeny and comparative genomics of the fungal order Sordariales.</title>
        <authorList>
            <person name="Hensen N."/>
            <person name="Bonometti L."/>
            <person name="Westerberg I."/>
            <person name="Brannstrom I.O."/>
            <person name="Guillou S."/>
            <person name="Cros-Aarteil S."/>
            <person name="Calhoun S."/>
            <person name="Haridas S."/>
            <person name="Kuo A."/>
            <person name="Mondo S."/>
            <person name="Pangilinan J."/>
            <person name="Riley R."/>
            <person name="LaButti K."/>
            <person name="Andreopoulos B."/>
            <person name="Lipzen A."/>
            <person name="Chen C."/>
            <person name="Yan M."/>
            <person name="Daum C."/>
            <person name="Ng V."/>
            <person name="Clum A."/>
            <person name="Steindorff A."/>
            <person name="Ohm R.A."/>
            <person name="Martin F."/>
            <person name="Silar P."/>
            <person name="Natvig D.O."/>
            <person name="Lalanne C."/>
            <person name="Gautier V."/>
            <person name="Ament-Velasquez S.L."/>
            <person name="Kruys A."/>
            <person name="Hutchinson M.I."/>
            <person name="Powell A.J."/>
            <person name="Barry K."/>
            <person name="Miller A.N."/>
            <person name="Grigoriev I.V."/>
            <person name="Debuchy R."/>
            <person name="Gladieux P."/>
            <person name="Hiltunen Thoren M."/>
            <person name="Johannesson H."/>
        </authorList>
    </citation>
    <scope>NUCLEOTIDE SEQUENCE</scope>
    <source>
        <strain evidence="3">CBS 232.78</strain>
    </source>
</reference>
<evidence type="ECO:0000256" key="2">
    <source>
        <dbReference type="SAM" id="SignalP"/>
    </source>
</evidence>
<keyword evidence="3" id="KW-0378">Hydrolase</keyword>
<dbReference type="SUPFAM" id="SSF75005">
    <property type="entry name" value="Arabinanase/levansucrase/invertase"/>
    <property type="match status" value="1"/>
</dbReference>
<name>A0AAE0KKL5_9PEZI</name>
<evidence type="ECO:0000313" key="4">
    <source>
        <dbReference type="Proteomes" id="UP001285441"/>
    </source>
</evidence>
<dbReference type="EMBL" id="JAULSW010000006">
    <property type="protein sequence ID" value="KAK3378366.1"/>
    <property type="molecule type" value="Genomic_DNA"/>
</dbReference>
<protein>
    <submittedName>
        <fullName evidence="3">Glycosyl hydrolase</fullName>
    </submittedName>
</protein>
<keyword evidence="4" id="KW-1185">Reference proteome</keyword>
<accession>A0AAE0KKL5</accession>
<evidence type="ECO:0000256" key="1">
    <source>
        <dbReference type="ARBA" id="ARBA00023277"/>
    </source>
</evidence>
<dbReference type="PANTHER" id="PTHR43772">
    <property type="entry name" value="ENDO-1,4-BETA-XYLANASE"/>
    <property type="match status" value="1"/>
</dbReference>
<dbReference type="InterPro" id="IPR023296">
    <property type="entry name" value="Glyco_hydro_beta-prop_sf"/>
</dbReference>
<feature type="chain" id="PRO_5042134307" evidence="2">
    <location>
        <begin position="22"/>
        <end position="435"/>
    </location>
</feature>
<proteinExistence type="predicted"/>
<sequence length="435" mass="48182">MQIILAWSAIVAFCLTVVVQGTGNKYNPPPPDNPFLLGNSSDMSVIHDGAAWWLFVLEAYGFPPVAYRSDDLISWGLNYPLNREGAAWAEGSLTSISTIHRNEKYFVYLTAFNGNGHHLGVAIAEKASGPYVATQGEPLIAGDGLQYGISFLDPNLNFDLNFDLDINSDLDADAELPTGYTLVGDPLVFKRNITYYLTWTSRRMTEPFDLAIRYGTASSPTGPFSYAGYNAILDITNARIAKAPTFHRRRSFFNASDDWYVVYTRKDLVPGDYAQESLALDPVSFNRDDTLTPLVPVLFKPGPGKLDMYGHIMIFEAKLMIVDEGNQARADAGLVFHVTNPQDGNRYNGYYVGLRISSGTIVLARVDSGTRWTDLASTNASIVKNVWHTLNIETDDTSGQIEIIYTDKTYAFGRSGVRVSYSTALFKDFILLKTD</sequence>
<reference evidence="3" key="2">
    <citation type="submission" date="2023-06" db="EMBL/GenBank/DDBJ databases">
        <authorList>
            <consortium name="Lawrence Berkeley National Laboratory"/>
            <person name="Haridas S."/>
            <person name="Hensen N."/>
            <person name="Bonometti L."/>
            <person name="Westerberg I."/>
            <person name="Brannstrom I.O."/>
            <person name="Guillou S."/>
            <person name="Cros-Aarteil S."/>
            <person name="Calhoun S."/>
            <person name="Kuo A."/>
            <person name="Mondo S."/>
            <person name="Pangilinan J."/>
            <person name="Riley R."/>
            <person name="LaButti K."/>
            <person name="Andreopoulos B."/>
            <person name="Lipzen A."/>
            <person name="Chen C."/>
            <person name="Yanf M."/>
            <person name="Daum C."/>
            <person name="Ng V."/>
            <person name="Clum A."/>
            <person name="Steindorff A."/>
            <person name="Ohm R."/>
            <person name="Martin F."/>
            <person name="Silar P."/>
            <person name="Natvig D."/>
            <person name="Lalanne C."/>
            <person name="Gautier V."/>
            <person name="Ament-velasquez S.L."/>
            <person name="Kruys A."/>
            <person name="Hutchinson M.I."/>
            <person name="Powell A.J."/>
            <person name="Barry K."/>
            <person name="Miller A.N."/>
            <person name="Grigoriev I.V."/>
            <person name="Debuchy R."/>
            <person name="Gladieux P."/>
            <person name="Thoren M.H."/>
            <person name="Johannesson H."/>
        </authorList>
    </citation>
    <scope>NUCLEOTIDE SEQUENCE</scope>
    <source>
        <strain evidence="3">CBS 232.78</strain>
    </source>
</reference>
<dbReference type="Gene3D" id="2.60.120.560">
    <property type="entry name" value="Exo-inulinase, domain 1"/>
    <property type="match status" value="1"/>
</dbReference>
<comment type="caution">
    <text evidence="3">The sequence shown here is derived from an EMBL/GenBank/DDBJ whole genome shotgun (WGS) entry which is preliminary data.</text>
</comment>
<dbReference type="GO" id="GO:0016787">
    <property type="term" value="F:hydrolase activity"/>
    <property type="evidence" value="ECO:0007669"/>
    <property type="project" value="UniProtKB-KW"/>
</dbReference>
<gene>
    <name evidence="3" type="ORF">B0H63DRAFT_512446</name>
</gene>
<organism evidence="3 4">
    <name type="scientific">Podospora didyma</name>
    <dbReference type="NCBI Taxonomy" id="330526"/>
    <lineage>
        <taxon>Eukaryota</taxon>
        <taxon>Fungi</taxon>
        <taxon>Dikarya</taxon>
        <taxon>Ascomycota</taxon>
        <taxon>Pezizomycotina</taxon>
        <taxon>Sordariomycetes</taxon>
        <taxon>Sordariomycetidae</taxon>
        <taxon>Sordariales</taxon>
        <taxon>Podosporaceae</taxon>
        <taxon>Podospora</taxon>
    </lineage>
</organism>
<dbReference type="Proteomes" id="UP001285441">
    <property type="component" value="Unassembled WGS sequence"/>
</dbReference>
<dbReference type="AlphaFoldDB" id="A0AAE0KKL5"/>
<feature type="signal peptide" evidence="2">
    <location>
        <begin position="1"/>
        <end position="21"/>
    </location>
</feature>